<sequence>MSQGAADRYAKGYTHKAYEGERQTDHKMEHQTDHKEEHQVDLRAGHGAAHQAGFEAEHNAGHETGAVHAISLLGKHVDHGAHTASVWQGSRMMLPEHREALLDWFRSREEMDRPELADDALVELERTLKAALLRKSAVELTWYDGRQRRAIAARGYLLRLDAAHRRLYWQIEGTYTIDRLQIDDLLALTLLDDEADSSSSPLI</sequence>
<reference evidence="3" key="1">
    <citation type="journal article" date="2018" name="Sci. Rep.">
        <title>Lignite coal burning seam in the remote Altai Mountains harbors a hydrogen-driven thermophilic microbial community.</title>
        <authorList>
            <person name="Kadnikov V.V."/>
            <person name="Mardanov A.V."/>
            <person name="Ivasenko D.A."/>
            <person name="Antsiferov D.V."/>
            <person name="Beletsky A.V."/>
            <person name="Karnachuk O.V."/>
            <person name="Ravin N.V."/>
        </authorList>
    </citation>
    <scope>NUCLEOTIDE SEQUENCE [LARGE SCALE GENOMIC DNA]</scope>
</reference>
<feature type="region of interest" description="Disordered" evidence="1">
    <location>
        <begin position="1"/>
        <end position="35"/>
    </location>
</feature>
<feature type="compositionally biased region" description="Basic and acidic residues" evidence="1">
    <location>
        <begin position="16"/>
        <end position="35"/>
    </location>
</feature>
<evidence type="ECO:0000313" key="2">
    <source>
        <dbReference type="EMBL" id="PTQ56521.1"/>
    </source>
</evidence>
<evidence type="ECO:0000313" key="3">
    <source>
        <dbReference type="Proteomes" id="UP000244338"/>
    </source>
</evidence>
<accession>A0A2R6Y1H3</accession>
<dbReference type="AlphaFoldDB" id="A0A2R6Y1H3"/>
<protein>
    <recommendedName>
        <fullName evidence="4">YolD-like protein</fullName>
    </recommendedName>
</protein>
<dbReference type="Proteomes" id="UP000244338">
    <property type="component" value="Unassembled WGS sequence"/>
</dbReference>
<comment type="caution">
    <text evidence="2">The sequence shown here is derived from an EMBL/GenBank/DDBJ whole genome shotgun (WGS) entry which is preliminary data.</text>
</comment>
<dbReference type="InterPro" id="IPR014962">
    <property type="entry name" value="YolD"/>
</dbReference>
<gene>
    <name evidence="2" type="ORF">BSOLF_0156</name>
</gene>
<name>A0A2R6Y1H3_9BACL</name>
<evidence type="ECO:0008006" key="4">
    <source>
        <dbReference type="Google" id="ProtNLM"/>
    </source>
</evidence>
<organism evidence="2 3">
    <name type="scientific">Candidatus Carbonibacillus altaicus</name>
    <dbReference type="NCBI Taxonomy" id="2163959"/>
    <lineage>
        <taxon>Bacteria</taxon>
        <taxon>Bacillati</taxon>
        <taxon>Bacillota</taxon>
        <taxon>Bacilli</taxon>
        <taxon>Bacillales</taxon>
        <taxon>Candidatus Carbonibacillus</taxon>
    </lineage>
</organism>
<evidence type="ECO:0000256" key="1">
    <source>
        <dbReference type="SAM" id="MobiDB-lite"/>
    </source>
</evidence>
<proteinExistence type="predicted"/>
<dbReference type="EMBL" id="PEBX01000026">
    <property type="protein sequence ID" value="PTQ56521.1"/>
    <property type="molecule type" value="Genomic_DNA"/>
</dbReference>
<dbReference type="Pfam" id="PF08863">
    <property type="entry name" value="YolD"/>
    <property type="match status" value="1"/>
</dbReference>